<proteinExistence type="predicted"/>
<dbReference type="AlphaFoldDB" id="A0AAD1UPQ1"/>
<comment type="caution">
    <text evidence="2">The sequence shown here is derived from an EMBL/GenBank/DDBJ whole genome shotgun (WGS) entry which is preliminary data.</text>
</comment>
<feature type="region of interest" description="Disordered" evidence="1">
    <location>
        <begin position="173"/>
        <end position="196"/>
    </location>
</feature>
<feature type="compositionally biased region" description="Polar residues" evidence="1">
    <location>
        <begin position="176"/>
        <end position="196"/>
    </location>
</feature>
<feature type="compositionally biased region" description="Basic residues" evidence="1">
    <location>
        <begin position="87"/>
        <end position="103"/>
    </location>
</feature>
<organism evidence="2 3">
    <name type="scientific">Euplotes crassus</name>
    <dbReference type="NCBI Taxonomy" id="5936"/>
    <lineage>
        <taxon>Eukaryota</taxon>
        <taxon>Sar</taxon>
        <taxon>Alveolata</taxon>
        <taxon>Ciliophora</taxon>
        <taxon>Intramacronucleata</taxon>
        <taxon>Spirotrichea</taxon>
        <taxon>Hypotrichia</taxon>
        <taxon>Euplotida</taxon>
        <taxon>Euplotidae</taxon>
        <taxon>Moneuplotes</taxon>
    </lineage>
</organism>
<accession>A0AAD1UPQ1</accession>
<gene>
    <name evidence="2" type="ORF">ECRASSUSDP1_LOCUS10361</name>
</gene>
<dbReference type="EMBL" id="CAMPGE010010215">
    <property type="protein sequence ID" value="CAI2369064.1"/>
    <property type="molecule type" value="Genomic_DNA"/>
</dbReference>
<sequence length="398" mass="45889">MSSTSSEINDEVDDFCQFARLKTVRTKMEESINLPNYRKSMFLKDFQSLKFNSVKSPCSKASKFLKTSHLRKVLFSKNLSSKSLSKQYRKPSPKKPAHQSTKRIRHLSSMINPEGLRIPHSKSTTRKLIFSKASSNSLFPKPRFEEPAESKQVNVLNVKEYLLKSIIQAKSHEIGQTRNKPNLTKNKNKQSPVQDTKFSRELEYYVNKQKNNIRNYFDKTKKNGQNLFKVLRLKPNLSARDLQKLQCGYTDKKNLDMTRAPKDECKVHGNFQVTQSDNKQRKKLKISQQEIETFRTRITAKSSEKTRGKIGIGGRKMSQKPLDSLKTPKIPDLNEKKCSRSGYKKRLKQKLLIKDSYLNLTPLQLLQSVPSTRTMTSRAINTSPKNPMGTLSYAKMFL</sequence>
<evidence type="ECO:0000313" key="3">
    <source>
        <dbReference type="Proteomes" id="UP001295684"/>
    </source>
</evidence>
<reference evidence="2" key="1">
    <citation type="submission" date="2023-07" db="EMBL/GenBank/DDBJ databases">
        <authorList>
            <consortium name="AG Swart"/>
            <person name="Singh M."/>
            <person name="Singh A."/>
            <person name="Seah K."/>
            <person name="Emmerich C."/>
        </authorList>
    </citation>
    <scope>NUCLEOTIDE SEQUENCE</scope>
    <source>
        <strain evidence="2">DP1</strain>
    </source>
</reference>
<evidence type="ECO:0000313" key="2">
    <source>
        <dbReference type="EMBL" id="CAI2369064.1"/>
    </source>
</evidence>
<protein>
    <submittedName>
        <fullName evidence="2">Uncharacterized protein</fullName>
    </submittedName>
</protein>
<dbReference type="Proteomes" id="UP001295684">
    <property type="component" value="Unassembled WGS sequence"/>
</dbReference>
<name>A0AAD1UPQ1_EUPCR</name>
<evidence type="ECO:0000256" key="1">
    <source>
        <dbReference type="SAM" id="MobiDB-lite"/>
    </source>
</evidence>
<feature type="region of interest" description="Disordered" evidence="1">
    <location>
        <begin position="302"/>
        <end position="336"/>
    </location>
</feature>
<feature type="region of interest" description="Disordered" evidence="1">
    <location>
        <begin position="84"/>
        <end position="103"/>
    </location>
</feature>
<keyword evidence="3" id="KW-1185">Reference proteome</keyword>